<proteinExistence type="predicted"/>
<dbReference type="InterPro" id="IPR036390">
    <property type="entry name" value="WH_DNA-bd_sf"/>
</dbReference>
<dbReference type="Proteomes" id="UP001499843">
    <property type="component" value="Unassembled WGS sequence"/>
</dbReference>
<dbReference type="EMBL" id="BAAAQX010000002">
    <property type="protein sequence ID" value="GAA2205592.1"/>
    <property type="molecule type" value="Genomic_DNA"/>
</dbReference>
<dbReference type="InterPro" id="IPR036388">
    <property type="entry name" value="WH-like_DNA-bd_sf"/>
</dbReference>
<dbReference type="SUPFAM" id="SSF46785">
    <property type="entry name" value="Winged helix' DNA-binding domain"/>
    <property type="match status" value="1"/>
</dbReference>
<evidence type="ECO:0008006" key="3">
    <source>
        <dbReference type="Google" id="ProtNLM"/>
    </source>
</evidence>
<evidence type="ECO:0000313" key="1">
    <source>
        <dbReference type="EMBL" id="GAA2205592.1"/>
    </source>
</evidence>
<dbReference type="Gene3D" id="1.10.10.10">
    <property type="entry name" value="Winged helix-like DNA-binding domain superfamily/Winged helix DNA-binding domain"/>
    <property type="match status" value="1"/>
</dbReference>
<organism evidence="1 2">
    <name type="scientific">Nonomuraea monospora</name>
    <dbReference type="NCBI Taxonomy" id="568818"/>
    <lineage>
        <taxon>Bacteria</taxon>
        <taxon>Bacillati</taxon>
        <taxon>Actinomycetota</taxon>
        <taxon>Actinomycetes</taxon>
        <taxon>Streptosporangiales</taxon>
        <taxon>Streptosporangiaceae</taxon>
        <taxon>Nonomuraea</taxon>
    </lineage>
</organism>
<keyword evidence="2" id="KW-1185">Reference proteome</keyword>
<reference evidence="2" key="1">
    <citation type="journal article" date="2019" name="Int. J. Syst. Evol. Microbiol.">
        <title>The Global Catalogue of Microorganisms (GCM) 10K type strain sequencing project: providing services to taxonomists for standard genome sequencing and annotation.</title>
        <authorList>
            <consortium name="The Broad Institute Genomics Platform"/>
            <consortium name="The Broad Institute Genome Sequencing Center for Infectious Disease"/>
            <person name="Wu L."/>
            <person name="Ma J."/>
        </authorList>
    </citation>
    <scope>NUCLEOTIDE SEQUENCE [LARGE SCALE GENOMIC DNA]</scope>
    <source>
        <strain evidence="2">JCM 16114</strain>
    </source>
</reference>
<evidence type="ECO:0000313" key="2">
    <source>
        <dbReference type="Proteomes" id="UP001499843"/>
    </source>
</evidence>
<comment type="caution">
    <text evidence="1">The sequence shown here is derived from an EMBL/GenBank/DDBJ whole genome shotgun (WGS) entry which is preliminary data.</text>
</comment>
<protein>
    <recommendedName>
        <fullName evidence="3">MarR family transcriptional regulator</fullName>
    </recommendedName>
</protein>
<dbReference type="RefSeq" id="WP_344471095.1">
    <property type="nucleotide sequence ID" value="NZ_BAAAQX010000002.1"/>
</dbReference>
<name>A0ABP5P197_9ACTN</name>
<accession>A0ABP5P197</accession>
<gene>
    <name evidence="1" type="ORF">GCM10009850_010500</name>
</gene>
<sequence length="92" mass="9906">MTNDAAERGLVGFAPDPAHKRSSLIRLTEAGERAIGAGIERERTVLRQIGGGIERERTVLRQIGGDLTEAEIDACLRVLSGLPHLLDDTGMD</sequence>